<feature type="non-terminal residue" evidence="1">
    <location>
        <position position="44"/>
    </location>
</feature>
<sequence>VAVLGKGPNFTSLGALKCAKRSRQKLMISVDVASYPSLSVTKAF</sequence>
<dbReference type="EMBL" id="UINC01049869">
    <property type="protein sequence ID" value="SVB62158.1"/>
    <property type="molecule type" value="Genomic_DNA"/>
</dbReference>
<protein>
    <submittedName>
        <fullName evidence="1">Uncharacterized protein</fullName>
    </submittedName>
</protein>
<organism evidence="1">
    <name type="scientific">marine metagenome</name>
    <dbReference type="NCBI Taxonomy" id="408172"/>
    <lineage>
        <taxon>unclassified sequences</taxon>
        <taxon>metagenomes</taxon>
        <taxon>ecological metagenomes</taxon>
    </lineage>
</organism>
<evidence type="ECO:0000313" key="1">
    <source>
        <dbReference type="EMBL" id="SVB62158.1"/>
    </source>
</evidence>
<gene>
    <name evidence="1" type="ORF">METZ01_LOCUS215012</name>
</gene>
<dbReference type="AlphaFoldDB" id="A0A382FGD9"/>
<reference evidence="1" key="1">
    <citation type="submission" date="2018-05" db="EMBL/GenBank/DDBJ databases">
        <authorList>
            <person name="Lanie J.A."/>
            <person name="Ng W.-L."/>
            <person name="Kazmierczak K.M."/>
            <person name="Andrzejewski T.M."/>
            <person name="Davidsen T.M."/>
            <person name="Wayne K.J."/>
            <person name="Tettelin H."/>
            <person name="Glass J.I."/>
            <person name="Rusch D."/>
            <person name="Podicherti R."/>
            <person name="Tsui H.-C.T."/>
            <person name="Winkler M.E."/>
        </authorList>
    </citation>
    <scope>NUCLEOTIDE SEQUENCE</scope>
</reference>
<accession>A0A382FGD9</accession>
<feature type="non-terminal residue" evidence="1">
    <location>
        <position position="1"/>
    </location>
</feature>
<proteinExistence type="predicted"/>
<name>A0A382FGD9_9ZZZZ</name>